<evidence type="ECO:0000313" key="9">
    <source>
        <dbReference type="Proteomes" id="UP000620550"/>
    </source>
</evidence>
<evidence type="ECO:0008006" key="10">
    <source>
        <dbReference type="Google" id="ProtNLM"/>
    </source>
</evidence>
<dbReference type="SUPFAM" id="SSF48452">
    <property type="entry name" value="TPR-like"/>
    <property type="match status" value="1"/>
</dbReference>
<dbReference type="Gene3D" id="1.25.40.390">
    <property type="match status" value="1"/>
</dbReference>
<gene>
    <name evidence="8" type="ORF">GCM10017764_35860</name>
</gene>
<comment type="subcellular location">
    <subcellularLocation>
        <location evidence="1">Cell outer membrane</location>
    </subcellularLocation>
</comment>
<evidence type="ECO:0000256" key="4">
    <source>
        <dbReference type="ARBA" id="ARBA00023136"/>
    </source>
</evidence>
<keyword evidence="3" id="KW-0732">Signal</keyword>
<evidence type="ECO:0000256" key="2">
    <source>
        <dbReference type="ARBA" id="ARBA00006275"/>
    </source>
</evidence>
<dbReference type="InterPro" id="IPR011990">
    <property type="entry name" value="TPR-like_helical_dom_sf"/>
</dbReference>
<evidence type="ECO:0000256" key="1">
    <source>
        <dbReference type="ARBA" id="ARBA00004442"/>
    </source>
</evidence>
<keyword evidence="9" id="KW-1185">Reference proteome</keyword>
<evidence type="ECO:0000256" key="5">
    <source>
        <dbReference type="ARBA" id="ARBA00023237"/>
    </source>
</evidence>
<reference evidence="9" key="1">
    <citation type="journal article" date="2019" name="Int. J. Syst. Evol. Microbiol.">
        <title>The Global Catalogue of Microorganisms (GCM) 10K type strain sequencing project: providing services to taxonomists for standard genome sequencing and annotation.</title>
        <authorList>
            <consortium name="The Broad Institute Genomics Platform"/>
            <consortium name="The Broad Institute Genome Sequencing Center for Infectious Disease"/>
            <person name="Wu L."/>
            <person name="Ma J."/>
        </authorList>
    </citation>
    <scope>NUCLEOTIDE SEQUENCE [LARGE SCALE GENOMIC DNA]</scope>
    <source>
        <strain evidence="9">CGMCC 1.12966</strain>
    </source>
</reference>
<dbReference type="InterPro" id="IPR033985">
    <property type="entry name" value="SusD-like_N"/>
</dbReference>
<dbReference type="InterPro" id="IPR012944">
    <property type="entry name" value="SusD_RagB_dom"/>
</dbReference>
<organism evidence="8 9">
    <name type="scientific">Sphingobacterium griseoflavum</name>
    <dbReference type="NCBI Taxonomy" id="1474952"/>
    <lineage>
        <taxon>Bacteria</taxon>
        <taxon>Pseudomonadati</taxon>
        <taxon>Bacteroidota</taxon>
        <taxon>Sphingobacteriia</taxon>
        <taxon>Sphingobacteriales</taxon>
        <taxon>Sphingobacteriaceae</taxon>
        <taxon>Sphingobacterium</taxon>
    </lineage>
</organism>
<evidence type="ECO:0000259" key="7">
    <source>
        <dbReference type="Pfam" id="PF14322"/>
    </source>
</evidence>
<evidence type="ECO:0000259" key="6">
    <source>
        <dbReference type="Pfam" id="PF07980"/>
    </source>
</evidence>
<dbReference type="Proteomes" id="UP000620550">
    <property type="component" value="Unassembled WGS sequence"/>
</dbReference>
<name>A0ABQ3I1N7_9SPHI</name>
<sequence>MKPDAGLSTIETPADLRALLDNEFVMSVQTIAGEEMADNYFTLDQTWNASTIENVRNRYIWQITENDGVDWIGMYEEIYYANVVLERLESLRPAPDVESYNEIRGAALYYRGLAFSELLLLYAMPYRHGADGSGLGVPLRISADLNQFFPRASISESYDRVFADLEEAAALLPITTAALTRPSRLAAWGMMARVAFDIGDYERAFRLSEQLLQHKSDLMDYGQVNPAVAVPFQALNSEVVHLTYRGGGFLAQSRGIVDPELYASYSEGDYRKSLFFALHANGHRVFRGSYTETNLMQFTGISTAEMLLTHMEAALRTGRLAEARMRLPDFLQARYAPNAQPSSNGEAAELLALVQAERRKELIFRNRRWADIRRLNLEGANISLTRELNGQRYLLEPNSLRYALLIPLEAIRYSGIAQNPR</sequence>
<feature type="domain" description="RagB/SusD" evidence="6">
    <location>
        <begin position="294"/>
        <end position="375"/>
    </location>
</feature>
<keyword evidence="5" id="KW-0998">Cell outer membrane</keyword>
<dbReference type="Pfam" id="PF14322">
    <property type="entry name" value="SusD-like_3"/>
    <property type="match status" value="1"/>
</dbReference>
<evidence type="ECO:0000256" key="3">
    <source>
        <dbReference type="ARBA" id="ARBA00022729"/>
    </source>
</evidence>
<comment type="caution">
    <text evidence="8">The sequence shown here is derived from an EMBL/GenBank/DDBJ whole genome shotgun (WGS) entry which is preliminary data.</text>
</comment>
<accession>A0ABQ3I1N7</accession>
<protein>
    <recommendedName>
        <fullName evidence="10">RagB/SusD domain-containing protein</fullName>
    </recommendedName>
</protein>
<keyword evidence="4" id="KW-0472">Membrane</keyword>
<feature type="domain" description="SusD-like N-terminal" evidence="7">
    <location>
        <begin position="14"/>
        <end position="194"/>
    </location>
</feature>
<proteinExistence type="inferred from homology"/>
<evidence type="ECO:0000313" key="8">
    <source>
        <dbReference type="EMBL" id="GHE49651.1"/>
    </source>
</evidence>
<comment type="similarity">
    <text evidence="2">Belongs to the SusD family.</text>
</comment>
<dbReference type="Pfam" id="PF07980">
    <property type="entry name" value="SusD_RagB"/>
    <property type="match status" value="1"/>
</dbReference>
<dbReference type="EMBL" id="BNAF01000020">
    <property type="protein sequence ID" value="GHE49651.1"/>
    <property type="molecule type" value="Genomic_DNA"/>
</dbReference>